<sequence>MALLIVVLRPEDRNTAAFIAAVGFKVRDECLDTRARHPSGVLQESGQMLGTHDMLLVRVPAVRVEAPGQVYEAGNMFSLCSASTLAAAFAVDAGSCLSCS</sequence>
<evidence type="ECO:0000313" key="2">
    <source>
        <dbReference type="Proteomes" id="UP000546213"/>
    </source>
</evidence>
<reference evidence="1 2" key="1">
    <citation type="submission" date="2020-05" db="EMBL/GenBank/DDBJ databases">
        <title>Identification and distribution of gene clusters putatively required for synthesis of sphingolipid metabolism inhibitors in phylogenetically diverse species of the filamentous fungus Fusarium.</title>
        <authorList>
            <person name="Kim H.-S."/>
            <person name="Busman M."/>
            <person name="Brown D.W."/>
            <person name="Divon H."/>
            <person name="Uhlig S."/>
            <person name="Proctor R.H."/>
        </authorList>
    </citation>
    <scope>NUCLEOTIDE SEQUENCE [LARGE SCALE GENOMIC DNA]</scope>
    <source>
        <strain evidence="1 2">NRRL 36939</strain>
    </source>
</reference>
<dbReference type="AlphaFoldDB" id="A0A8H5KP47"/>
<proteinExistence type="predicted"/>
<gene>
    <name evidence="1" type="ORF">FPCIR_11858</name>
</gene>
<name>A0A8H5KP47_9HYPO</name>
<evidence type="ECO:0000313" key="1">
    <source>
        <dbReference type="EMBL" id="KAF5577875.1"/>
    </source>
</evidence>
<protein>
    <submittedName>
        <fullName evidence="1">Uncharacterized protein</fullName>
    </submittedName>
</protein>
<keyword evidence="2" id="KW-1185">Reference proteome</keyword>
<comment type="caution">
    <text evidence="1">The sequence shown here is derived from an EMBL/GenBank/DDBJ whole genome shotgun (WGS) entry which is preliminary data.</text>
</comment>
<accession>A0A8H5KP47</accession>
<dbReference type="Proteomes" id="UP000546213">
    <property type="component" value="Unassembled WGS sequence"/>
</dbReference>
<dbReference type="EMBL" id="JAAOAS010000372">
    <property type="protein sequence ID" value="KAF5577875.1"/>
    <property type="molecule type" value="Genomic_DNA"/>
</dbReference>
<organism evidence="1 2">
    <name type="scientific">Fusarium pseudocircinatum</name>
    <dbReference type="NCBI Taxonomy" id="56676"/>
    <lineage>
        <taxon>Eukaryota</taxon>
        <taxon>Fungi</taxon>
        <taxon>Dikarya</taxon>
        <taxon>Ascomycota</taxon>
        <taxon>Pezizomycotina</taxon>
        <taxon>Sordariomycetes</taxon>
        <taxon>Hypocreomycetidae</taxon>
        <taxon>Hypocreales</taxon>
        <taxon>Nectriaceae</taxon>
        <taxon>Fusarium</taxon>
        <taxon>Fusarium fujikuroi species complex</taxon>
    </lineage>
</organism>